<reference evidence="2" key="1">
    <citation type="submission" date="2022-11" db="EMBL/GenBank/DDBJ databases">
        <title>Centuries of genome instability and evolution in soft-shell clam transmissible cancer (bioRxiv).</title>
        <authorList>
            <person name="Hart S.F.M."/>
            <person name="Yonemitsu M.A."/>
            <person name="Giersch R.M."/>
            <person name="Beal B.F."/>
            <person name="Arriagada G."/>
            <person name="Davis B.W."/>
            <person name="Ostrander E.A."/>
            <person name="Goff S.P."/>
            <person name="Metzger M.J."/>
        </authorList>
    </citation>
    <scope>NUCLEOTIDE SEQUENCE</scope>
    <source>
        <strain evidence="2">MELC-2E11</strain>
        <tissue evidence="2">Siphon/mantle</tissue>
    </source>
</reference>
<dbReference type="EMBL" id="CP111024">
    <property type="protein sequence ID" value="WAR24330.1"/>
    <property type="molecule type" value="Genomic_DNA"/>
</dbReference>
<keyword evidence="1" id="KW-1133">Transmembrane helix</keyword>
<organism evidence="2 3">
    <name type="scientific">Mya arenaria</name>
    <name type="common">Soft-shell clam</name>
    <dbReference type="NCBI Taxonomy" id="6604"/>
    <lineage>
        <taxon>Eukaryota</taxon>
        <taxon>Metazoa</taxon>
        <taxon>Spiralia</taxon>
        <taxon>Lophotrochozoa</taxon>
        <taxon>Mollusca</taxon>
        <taxon>Bivalvia</taxon>
        <taxon>Autobranchia</taxon>
        <taxon>Heteroconchia</taxon>
        <taxon>Euheterodonta</taxon>
        <taxon>Imparidentia</taxon>
        <taxon>Neoheterodontei</taxon>
        <taxon>Myida</taxon>
        <taxon>Myoidea</taxon>
        <taxon>Myidae</taxon>
        <taxon>Mya</taxon>
    </lineage>
</organism>
<evidence type="ECO:0000313" key="2">
    <source>
        <dbReference type="EMBL" id="WAR24330.1"/>
    </source>
</evidence>
<keyword evidence="3" id="KW-1185">Reference proteome</keyword>
<accession>A0ABY7FQM3</accession>
<name>A0ABY7FQM3_MYAAR</name>
<evidence type="ECO:0000313" key="3">
    <source>
        <dbReference type="Proteomes" id="UP001164746"/>
    </source>
</evidence>
<evidence type="ECO:0000256" key="1">
    <source>
        <dbReference type="SAM" id="Phobius"/>
    </source>
</evidence>
<dbReference type="Proteomes" id="UP001164746">
    <property type="component" value="Chromosome 13"/>
</dbReference>
<keyword evidence="1" id="KW-0812">Transmembrane</keyword>
<keyword evidence="1" id="KW-0472">Membrane</keyword>
<gene>
    <name evidence="2" type="ORF">MAR_037999</name>
</gene>
<sequence length="265" mass="30018">MNGRRRFCTAPCRGGTVVWCRVMNGRRRFCTAPCRGGTVVWFRAMNGRRRFRTAHFRGGAVVWCRAMSRAATVLYCDNHQLMRIVKPSETDCCRLRDERIVMSRYITYHVKMTLTLFALAALSAATFATTEVNHLVMTVGPGRVVQMDVIHDEDAKTAMTIIGDVSQYVNGIQTVNLHDYNTGYGVLKNINKKICLLALALIPMQPSWKYRMGITNEVHHHYMNINQTKMTNEEVLTLAGPNIATFCHDYGTYYAVATPVANVKR</sequence>
<feature type="transmembrane region" description="Helical" evidence="1">
    <location>
        <begin position="105"/>
        <end position="128"/>
    </location>
</feature>
<protein>
    <submittedName>
        <fullName evidence="2">Uncharacterized protein</fullName>
    </submittedName>
</protein>
<feature type="non-terminal residue" evidence="2">
    <location>
        <position position="265"/>
    </location>
</feature>
<proteinExistence type="predicted"/>